<feature type="domain" description="PEGA" evidence="2">
    <location>
        <begin position="138"/>
        <end position="201"/>
    </location>
</feature>
<dbReference type="InterPro" id="IPR013229">
    <property type="entry name" value="PEGA"/>
</dbReference>
<dbReference type="Pfam" id="PF08308">
    <property type="entry name" value="PEGA"/>
    <property type="match status" value="1"/>
</dbReference>
<dbReference type="Proteomes" id="UP000075260">
    <property type="component" value="Unassembled WGS sequence"/>
</dbReference>
<keyword evidence="1" id="KW-0732">Signal</keyword>
<name>A0A150QWT6_SORCE</name>
<reference evidence="3 4" key="1">
    <citation type="submission" date="2014-02" db="EMBL/GenBank/DDBJ databases">
        <title>The small core and large imbalanced accessory genome model reveals a collaborative survival strategy of Sorangium cellulosum strains in nature.</title>
        <authorList>
            <person name="Han K."/>
            <person name="Peng R."/>
            <person name="Blom J."/>
            <person name="Li Y.-Z."/>
        </authorList>
    </citation>
    <scope>NUCLEOTIDE SEQUENCE [LARGE SCALE GENOMIC DNA]</scope>
    <source>
        <strain evidence="3 4">So0008-312</strain>
    </source>
</reference>
<dbReference type="AlphaFoldDB" id="A0A150QWT6"/>
<protein>
    <recommendedName>
        <fullName evidence="2">PEGA domain-containing protein</fullName>
    </recommendedName>
</protein>
<dbReference type="OrthoDB" id="5506703at2"/>
<proteinExistence type="predicted"/>
<sequence>MHPGPRTLLLLAGLILAAAPALAAQAPETGGGDADEKARSEARELVYAGDEFFAQKRYAEALRAYQRAERLVRVPTTSIEVAKTLTAIGRLSEARELASTIAASRATPGEPWPFMQARRRAEALRDELDERIPRLRVTIAPGPASARLRVDGQPMKASAEGSPIDPGNHWVEVEAEGYVGARQRVYVPEGEVTTLDMALTRVSTPDGGGASPWVIGGFVASGAGLAVGLGAGVAYLNARSDLAEACRQGTARCSGDARGGANTLGWVSNVGFGLAIAGAAVGGLALGLETSTGPASSVTWAVGPGYIGVQGTL</sequence>
<feature type="signal peptide" evidence="1">
    <location>
        <begin position="1"/>
        <end position="23"/>
    </location>
</feature>
<evidence type="ECO:0000313" key="4">
    <source>
        <dbReference type="Proteomes" id="UP000075260"/>
    </source>
</evidence>
<evidence type="ECO:0000259" key="2">
    <source>
        <dbReference type="Pfam" id="PF08308"/>
    </source>
</evidence>
<dbReference type="RefSeq" id="WP_061606594.1">
    <property type="nucleotide sequence ID" value="NZ_JEMA01000294.1"/>
</dbReference>
<accession>A0A150QWT6</accession>
<dbReference type="EMBL" id="JEMA01000294">
    <property type="protein sequence ID" value="KYF72046.1"/>
    <property type="molecule type" value="Genomic_DNA"/>
</dbReference>
<gene>
    <name evidence="3" type="ORF">BE15_12815</name>
</gene>
<evidence type="ECO:0000256" key="1">
    <source>
        <dbReference type="SAM" id="SignalP"/>
    </source>
</evidence>
<feature type="chain" id="PRO_5007567466" description="PEGA domain-containing protein" evidence="1">
    <location>
        <begin position="24"/>
        <end position="313"/>
    </location>
</feature>
<evidence type="ECO:0000313" key="3">
    <source>
        <dbReference type="EMBL" id="KYF72046.1"/>
    </source>
</evidence>
<organism evidence="3 4">
    <name type="scientific">Sorangium cellulosum</name>
    <name type="common">Polyangium cellulosum</name>
    <dbReference type="NCBI Taxonomy" id="56"/>
    <lineage>
        <taxon>Bacteria</taxon>
        <taxon>Pseudomonadati</taxon>
        <taxon>Myxococcota</taxon>
        <taxon>Polyangia</taxon>
        <taxon>Polyangiales</taxon>
        <taxon>Polyangiaceae</taxon>
        <taxon>Sorangium</taxon>
    </lineage>
</organism>
<comment type="caution">
    <text evidence="3">The sequence shown here is derived from an EMBL/GenBank/DDBJ whole genome shotgun (WGS) entry which is preliminary data.</text>
</comment>